<reference evidence="3" key="2">
    <citation type="submission" date="2012-02" db="EMBL/GenBank/DDBJ databases">
        <title>Complete genome sequence of Blastococcus saxobsidens strain DD2.</title>
        <authorList>
            <person name="Genoscope."/>
        </authorList>
    </citation>
    <scope>NUCLEOTIDE SEQUENCE [LARGE SCALE GENOMIC DNA]</scope>
    <source>
        <strain evidence="3">DD2</strain>
    </source>
</reference>
<organism evidence="2 3">
    <name type="scientific">Blastococcus saxobsidens (strain DD2)</name>
    <dbReference type="NCBI Taxonomy" id="1146883"/>
    <lineage>
        <taxon>Bacteria</taxon>
        <taxon>Bacillati</taxon>
        <taxon>Actinomycetota</taxon>
        <taxon>Actinomycetes</taxon>
        <taxon>Geodermatophilales</taxon>
        <taxon>Geodermatophilaceae</taxon>
        <taxon>Blastococcus</taxon>
    </lineage>
</organism>
<dbReference type="EMBL" id="FO117623">
    <property type="protein sequence ID" value="CCG01390.1"/>
    <property type="molecule type" value="Genomic_DNA"/>
</dbReference>
<keyword evidence="3" id="KW-1185">Reference proteome</keyword>
<protein>
    <submittedName>
        <fullName evidence="2">Glycosyl transferase</fullName>
    </submittedName>
</protein>
<dbReference type="Gene3D" id="3.40.50.2000">
    <property type="entry name" value="Glycogen Phosphorylase B"/>
    <property type="match status" value="2"/>
</dbReference>
<dbReference type="HOGENOM" id="CLU_028014_3_0_11"/>
<accession>H6RN37</accession>
<evidence type="ECO:0000313" key="3">
    <source>
        <dbReference type="Proteomes" id="UP000007517"/>
    </source>
</evidence>
<dbReference type="eggNOG" id="COG0438">
    <property type="taxonomic scope" value="Bacteria"/>
</dbReference>
<name>H6RN37_BLASD</name>
<dbReference type="PANTHER" id="PTHR12526:SF600">
    <property type="entry name" value="GLYCOSYL TRANSFERASE GROUP 1"/>
    <property type="match status" value="1"/>
</dbReference>
<dbReference type="AlphaFoldDB" id="H6RN37"/>
<dbReference type="GO" id="GO:0016757">
    <property type="term" value="F:glycosyltransferase activity"/>
    <property type="evidence" value="ECO:0007669"/>
    <property type="project" value="TreeGrafter"/>
</dbReference>
<reference evidence="2 3" key="1">
    <citation type="journal article" date="2012" name="J. Bacteriol.">
        <title>Genome Sequence of Blastococcus saxobsidens DD2, a Stone-Inhabiting Bacterium.</title>
        <authorList>
            <person name="Chouaia B."/>
            <person name="Crotti E."/>
            <person name="Brusetti L."/>
            <person name="Daffonchio D."/>
            <person name="Essoussi I."/>
            <person name="Nouioui I."/>
            <person name="Sbissi I."/>
            <person name="Ghodhbane-Gtari F."/>
            <person name="Gtari M."/>
            <person name="Vacherie B."/>
            <person name="Barbe V."/>
            <person name="Medigue C."/>
            <person name="Gury J."/>
            <person name="Pujic P."/>
            <person name="Normand P."/>
        </authorList>
    </citation>
    <scope>NUCLEOTIDE SEQUENCE [LARGE SCALE GENOMIC DNA]</scope>
    <source>
        <strain evidence="2 3">DD2</strain>
    </source>
</reference>
<dbReference type="SUPFAM" id="SSF53756">
    <property type="entry name" value="UDP-Glycosyltransferase/glycogen phosphorylase"/>
    <property type="match status" value="1"/>
</dbReference>
<sequence length="468" mass="52480">MTGRFLPGGPTRAAPTEGSQLPRRMRVEPTPRPLRIAIVYSRSPLPMRRADQMTVANLISFLAARGHTVDLYALRTGGQITESHQSWLRDHCSQVRLFRHGRFRMALGMLQAVCTGRPLQVGIFRNGRQRQAVDRAARDGDYDIVYTYYLRSAEATRSIRQKRDGVSRRRPATFLAMQLSQSLNTRRILENASNVWTRTLYWYESRRVRQYETTVWRDFDRSVLIGQQDLDTINEECRRAGLPELDNVVFGAHGTDLDQFAVATADEVVPNRIVFSGVMRTPTNVQAVLWFAQKVWPTVRRAVPQAEFMIVGREPTGEVRALHGKDGITVTGTVPDPAVLIRSATVCINPMQAGGGMQNKLLEYLACAKPVVATTVANEGIGAPADCVAVTDDPAEFAQQTIRLLEDRAAQVRLGTAARSFVEEHWSWEGHFLRLERDFILALEELCGDEAAEDTLPPRRSRPGRSVA</sequence>
<evidence type="ECO:0000313" key="2">
    <source>
        <dbReference type="EMBL" id="CCG01390.1"/>
    </source>
</evidence>
<dbReference type="OrthoDB" id="509705at2"/>
<evidence type="ECO:0000256" key="1">
    <source>
        <dbReference type="SAM" id="MobiDB-lite"/>
    </source>
</evidence>
<keyword evidence="2" id="KW-0808">Transferase</keyword>
<dbReference type="Pfam" id="PF13692">
    <property type="entry name" value="Glyco_trans_1_4"/>
    <property type="match status" value="1"/>
</dbReference>
<gene>
    <name evidence="2" type="ordered locus">BLASA_0422</name>
</gene>
<dbReference type="KEGG" id="bsd:BLASA_0422"/>
<dbReference type="PANTHER" id="PTHR12526">
    <property type="entry name" value="GLYCOSYLTRANSFERASE"/>
    <property type="match status" value="1"/>
</dbReference>
<feature type="region of interest" description="Disordered" evidence="1">
    <location>
        <begin position="1"/>
        <end position="24"/>
    </location>
</feature>
<dbReference type="Proteomes" id="UP000007517">
    <property type="component" value="Chromosome"/>
</dbReference>
<dbReference type="CDD" id="cd03801">
    <property type="entry name" value="GT4_PimA-like"/>
    <property type="match status" value="1"/>
</dbReference>
<dbReference type="STRING" id="1146883.BLASA_0422"/>
<proteinExistence type="predicted"/>